<protein>
    <recommendedName>
        <fullName evidence="1">Pvc16 N-terminal domain-containing protein</fullName>
    </recommendedName>
</protein>
<accession>A0A1H0F6H7</accession>
<dbReference type="Pfam" id="PF14065">
    <property type="entry name" value="Pvc16_N"/>
    <property type="match status" value="1"/>
</dbReference>
<gene>
    <name evidence="2" type="ORF">SAMN05192558_101250</name>
</gene>
<evidence type="ECO:0000313" key="3">
    <source>
        <dbReference type="Proteomes" id="UP000199651"/>
    </source>
</evidence>
<name>A0A1H0F6H7_9PSEU</name>
<dbReference type="InterPro" id="IPR025351">
    <property type="entry name" value="Pvc16_N"/>
</dbReference>
<evidence type="ECO:0000259" key="1">
    <source>
        <dbReference type="Pfam" id="PF14065"/>
    </source>
</evidence>
<dbReference type="Proteomes" id="UP000199651">
    <property type="component" value="Unassembled WGS sequence"/>
</dbReference>
<evidence type="ECO:0000313" key="2">
    <source>
        <dbReference type="EMBL" id="SDN90248.1"/>
    </source>
</evidence>
<organism evidence="2 3">
    <name type="scientific">Actinokineospora alba</name>
    <dbReference type="NCBI Taxonomy" id="504798"/>
    <lineage>
        <taxon>Bacteria</taxon>
        <taxon>Bacillati</taxon>
        <taxon>Actinomycetota</taxon>
        <taxon>Actinomycetes</taxon>
        <taxon>Pseudonocardiales</taxon>
        <taxon>Pseudonocardiaceae</taxon>
        <taxon>Actinokineospora</taxon>
    </lineage>
</organism>
<feature type="domain" description="Pvc16 N-terminal" evidence="1">
    <location>
        <begin position="5"/>
        <end position="178"/>
    </location>
</feature>
<dbReference type="AlphaFoldDB" id="A0A1H0F6H7"/>
<sequence length="202" mass="21602">MFHHLDSALRSLLLTAMPGDTAISFDTPTRSWAGQKRTAPTLNVFLHQVRDDAKTRLGGWVDRRDETGRVVAREQAPREYRTCYLLTAWAADVGREHSLLGAAVAVLAAHETIQAPHLPEPLVATGFPVTVSVADPALPCAGTDIWSALDIPPRCGLDLVVTTSIVPSVATDLTPPVRRIELGVADTMPGTPGSGRAARTRG</sequence>
<keyword evidence="3" id="KW-1185">Reference proteome</keyword>
<reference evidence="3" key="1">
    <citation type="submission" date="2016-10" db="EMBL/GenBank/DDBJ databases">
        <authorList>
            <person name="Varghese N."/>
            <person name="Submissions S."/>
        </authorList>
    </citation>
    <scope>NUCLEOTIDE SEQUENCE [LARGE SCALE GENOMIC DNA]</scope>
    <source>
        <strain evidence="3">IBRC-M 10655</strain>
    </source>
</reference>
<dbReference type="STRING" id="504798.SAMN05421871_103620"/>
<proteinExistence type="predicted"/>
<dbReference type="RefSeq" id="WP_166658101.1">
    <property type="nucleotide sequence ID" value="NZ_FNDV01000003.1"/>
</dbReference>
<dbReference type="EMBL" id="FNJB01000001">
    <property type="protein sequence ID" value="SDN90248.1"/>
    <property type="molecule type" value="Genomic_DNA"/>
</dbReference>